<evidence type="ECO:0000259" key="2">
    <source>
        <dbReference type="Pfam" id="PF13635"/>
    </source>
</evidence>
<feature type="domain" description="DUF4143" evidence="2">
    <location>
        <begin position="90"/>
        <end position="241"/>
    </location>
</feature>
<evidence type="ECO:0000256" key="1">
    <source>
        <dbReference type="SAM" id="MobiDB-lite"/>
    </source>
</evidence>
<dbReference type="PANTHER" id="PTHR43566">
    <property type="entry name" value="CONSERVED PROTEIN"/>
    <property type="match status" value="1"/>
</dbReference>
<evidence type="ECO:0000313" key="4">
    <source>
        <dbReference type="Proteomes" id="UP000741360"/>
    </source>
</evidence>
<dbReference type="EMBL" id="JACPSX010000139">
    <property type="protein sequence ID" value="MBI3014894.1"/>
    <property type="molecule type" value="Genomic_DNA"/>
</dbReference>
<organism evidence="3 4">
    <name type="scientific">Tectimicrobiota bacterium</name>
    <dbReference type="NCBI Taxonomy" id="2528274"/>
    <lineage>
        <taxon>Bacteria</taxon>
        <taxon>Pseudomonadati</taxon>
        <taxon>Nitrospinota/Tectimicrobiota group</taxon>
        <taxon>Candidatus Tectimicrobiota</taxon>
    </lineage>
</organism>
<dbReference type="PANTHER" id="PTHR43566:SF2">
    <property type="entry name" value="DUF4143 DOMAIN-CONTAINING PROTEIN"/>
    <property type="match status" value="1"/>
</dbReference>
<gene>
    <name evidence="3" type="ORF">HYY65_07535</name>
</gene>
<name>A0A932GPQ8_UNCTE</name>
<feature type="non-terminal residue" evidence="3">
    <location>
        <position position="1"/>
    </location>
</feature>
<feature type="region of interest" description="Disordered" evidence="1">
    <location>
        <begin position="1"/>
        <end position="28"/>
    </location>
</feature>
<evidence type="ECO:0000313" key="3">
    <source>
        <dbReference type="EMBL" id="MBI3014894.1"/>
    </source>
</evidence>
<dbReference type="AlphaFoldDB" id="A0A932GPQ8"/>
<dbReference type="InterPro" id="IPR025420">
    <property type="entry name" value="DUF4143"/>
</dbReference>
<feature type="compositionally biased region" description="Low complexity" evidence="1">
    <location>
        <begin position="1"/>
        <end position="16"/>
    </location>
</feature>
<reference evidence="3" key="1">
    <citation type="submission" date="2020-07" db="EMBL/GenBank/DDBJ databases">
        <title>Huge and variable diversity of episymbiotic CPR bacteria and DPANN archaea in groundwater ecosystems.</title>
        <authorList>
            <person name="He C.Y."/>
            <person name="Keren R."/>
            <person name="Whittaker M."/>
            <person name="Farag I.F."/>
            <person name="Doudna J."/>
            <person name="Cate J.H.D."/>
            <person name="Banfield J.F."/>
        </authorList>
    </citation>
    <scope>NUCLEOTIDE SEQUENCE</scope>
    <source>
        <strain evidence="3">NC_groundwater_717_Ag_S-0.2um_59_8</strain>
    </source>
</reference>
<dbReference type="Pfam" id="PF13635">
    <property type="entry name" value="DUF4143"/>
    <property type="match status" value="1"/>
</dbReference>
<protein>
    <submittedName>
        <fullName evidence="3">DUF4143 domain-containing protein</fullName>
    </submittedName>
</protein>
<accession>A0A932GPQ8</accession>
<dbReference type="Proteomes" id="UP000741360">
    <property type="component" value="Unassembled WGS sequence"/>
</dbReference>
<proteinExistence type="predicted"/>
<comment type="caution">
    <text evidence="3">The sequence shown here is derived from an EMBL/GenBank/DDBJ whole genome shotgun (WGS) entry which is preliminary data.</text>
</comment>
<sequence length="300" mass="34047">GRPCSSSGRSRLPSGSRARRFPPSGLDRIWRGGKAAIKEMAETAPSSEEARRWRARAEEHIRWGGYPRLDALPEEDRRVWLRDFRRTYLERDLSDLGQVADLDRFALAQNLLAARTAQILSYSEVARELGVAVNTAKRYLRFLEISYQVFLLRPLLPTVTARLVKSPKLYWTDPGLARLLADRGEGNGALFETSVLAELLRWRSWQEEPPPLHFYRTRAGREVDFVLHAAHRVLALEAKASERAHRTDARPLVEFLDAKLPGVTAKAERVGLVVTRGREIEALAPRVWAIPDWRLFGPAA</sequence>